<sequence>MSQMSFSHFEYAAKRKQTRRERFLWATHHFGIRAHIGADAESGLVQYVHGTAHKNNSALKLG</sequence>
<evidence type="ECO:0000313" key="2">
    <source>
        <dbReference type="Proteomes" id="UP000218731"/>
    </source>
</evidence>
<organism evidence="1 2">
    <name type="scientific">Pseudomonas putida</name>
    <name type="common">Arthrobacter siderocapsulatus</name>
    <dbReference type="NCBI Taxonomy" id="303"/>
    <lineage>
        <taxon>Bacteria</taxon>
        <taxon>Pseudomonadati</taxon>
        <taxon>Pseudomonadota</taxon>
        <taxon>Gammaproteobacteria</taxon>
        <taxon>Pseudomonadales</taxon>
        <taxon>Pseudomonadaceae</taxon>
        <taxon>Pseudomonas</taxon>
    </lineage>
</organism>
<dbReference type="EMBL" id="AP015029">
    <property type="protein sequence ID" value="BAW24045.1"/>
    <property type="molecule type" value="Genomic_DNA"/>
</dbReference>
<evidence type="ECO:0000313" key="1">
    <source>
        <dbReference type="EMBL" id="BAW24045.1"/>
    </source>
</evidence>
<dbReference type="AlphaFoldDB" id="A0A1L7NF09"/>
<accession>A0A1L7NF09</accession>
<reference evidence="1 2" key="1">
    <citation type="submission" date="2015-11" db="EMBL/GenBank/DDBJ databases">
        <title>Complete genome sequencing of a biphenyl-degrading bacterium, Pseudomonas putida KF715 (=NBRC110667).</title>
        <authorList>
            <person name="Suenaga H."/>
            <person name="Fujihara N."/>
            <person name="Watanabe T."/>
            <person name="Hirose J."/>
            <person name="Kimura N."/>
            <person name="Yamazoe A."/>
            <person name="Hosoyama A."/>
            <person name="Shimodaira J."/>
            <person name="Furukawa K."/>
        </authorList>
    </citation>
    <scope>NUCLEOTIDE SEQUENCE [LARGE SCALE GENOMIC DNA]</scope>
    <source>
        <strain evidence="1 2">KF715</strain>
    </source>
</reference>
<gene>
    <name evidence="1" type="ORF">KF715C_ch34720</name>
</gene>
<name>A0A1L7NF09_PSEPU</name>
<dbReference type="RefSeq" id="WP_157754413.1">
    <property type="nucleotide sequence ID" value="NZ_AP015029.1"/>
</dbReference>
<dbReference type="Proteomes" id="UP000218731">
    <property type="component" value="Chromosome 1"/>
</dbReference>
<proteinExistence type="predicted"/>
<protein>
    <submittedName>
        <fullName evidence="1">Transposase IS4 family protein</fullName>
    </submittedName>
</protein>